<dbReference type="GO" id="GO:0051301">
    <property type="term" value="P:cell division"/>
    <property type="evidence" value="ECO:0007669"/>
    <property type="project" value="UniProtKB-KW"/>
</dbReference>
<dbReference type="STRING" id="246191.SAMN05660337_0057"/>
<evidence type="ECO:0000256" key="3">
    <source>
        <dbReference type="ARBA" id="ARBA00012211"/>
    </source>
</evidence>
<keyword evidence="19" id="KW-1185">Reference proteome</keyword>
<dbReference type="InterPro" id="IPR005758">
    <property type="entry name" value="UDP-N-AcMur_Ala_ligase_MurC"/>
</dbReference>
<dbReference type="SUPFAM" id="SSF53623">
    <property type="entry name" value="MurD-like peptide ligases, catalytic domain"/>
    <property type="match status" value="1"/>
</dbReference>
<comment type="function">
    <text evidence="14">Cell wall formation.</text>
</comment>
<keyword evidence="9 14" id="KW-0133">Cell shape</keyword>
<dbReference type="InterPro" id="IPR013221">
    <property type="entry name" value="Mur_ligase_cen"/>
</dbReference>
<evidence type="ECO:0000256" key="8">
    <source>
        <dbReference type="ARBA" id="ARBA00022840"/>
    </source>
</evidence>
<dbReference type="UniPathway" id="UPA00219"/>
<keyword evidence="10 14" id="KW-0573">Peptidoglycan synthesis</keyword>
<organism evidence="18 19">
    <name type="scientific">Maridesulfovibrio ferrireducens</name>
    <dbReference type="NCBI Taxonomy" id="246191"/>
    <lineage>
        <taxon>Bacteria</taxon>
        <taxon>Pseudomonadati</taxon>
        <taxon>Thermodesulfobacteriota</taxon>
        <taxon>Desulfovibrionia</taxon>
        <taxon>Desulfovibrionales</taxon>
        <taxon>Desulfovibrionaceae</taxon>
        <taxon>Maridesulfovibrio</taxon>
    </lineage>
</organism>
<evidence type="ECO:0000256" key="9">
    <source>
        <dbReference type="ARBA" id="ARBA00022960"/>
    </source>
</evidence>
<dbReference type="GO" id="GO:0008360">
    <property type="term" value="P:regulation of cell shape"/>
    <property type="evidence" value="ECO:0007669"/>
    <property type="project" value="UniProtKB-KW"/>
</dbReference>
<comment type="pathway">
    <text evidence="2 14">Cell wall biogenesis; peptidoglycan biosynthesis.</text>
</comment>
<dbReference type="Gene3D" id="3.40.1190.10">
    <property type="entry name" value="Mur-like, catalytic domain"/>
    <property type="match status" value="1"/>
</dbReference>
<keyword evidence="8 14" id="KW-0067">ATP-binding</keyword>
<dbReference type="PANTHER" id="PTHR43445">
    <property type="entry name" value="UDP-N-ACETYLMURAMATE--L-ALANINE LIGASE-RELATED"/>
    <property type="match status" value="1"/>
</dbReference>
<dbReference type="Pfam" id="PF01225">
    <property type="entry name" value="Mur_ligase"/>
    <property type="match status" value="1"/>
</dbReference>
<feature type="binding site" evidence="14">
    <location>
        <begin position="131"/>
        <end position="137"/>
    </location>
    <ligand>
        <name>ATP</name>
        <dbReference type="ChEBI" id="CHEBI:30616"/>
    </ligand>
</feature>
<evidence type="ECO:0000256" key="11">
    <source>
        <dbReference type="ARBA" id="ARBA00023306"/>
    </source>
</evidence>
<dbReference type="InterPro" id="IPR004101">
    <property type="entry name" value="Mur_ligase_C"/>
</dbReference>
<evidence type="ECO:0000259" key="15">
    <source>
        <dbReference type="Pfam" id="PF01225"/>
    </source>
</evidence>
<dbReference type="GO" id="GO:0008763">
    <property type="term" value="F:UDP-N-acetylmuramate-L-alanine ligase activity"/>
    <property type="evidence" value="ECO:0007669"/>
    <property type="project" value="UniProtKB-UniRule"/>
</dbReference>
<dbReference type="InterPro" id="IPR036565">
    <property type="entry name" value="Mur-like_cat_sf"/>
</dbReference>
<dbReference type="Proteomes" id="UP000199053">
    <property type="component" value="Unassembled WGS sequence"/>
</dbReference>
<evidence type="ECO:0000256" key="6">
    <source>
        <dbReference type="ARBA" id="ARBA00022618"/>
    </source>
</evidence>
<dbReference type="GO" id="GO:0009252">
    <property type="term" value="P:peptidoglycan biosynthetic process"/>
    <property type="evidence" value="ECO:0007669"/>
    <property type="project" value="UniProtKB-UniRule"/>
</dbReference>
<reference evidence="19" key="1">
    <citation type="submission" date="2016-10" db="EMBL/GenBank/DDBJ databases">
        <authorList>
            <person name="Varghese N."/>
            <person name="Submissions S."/>
        </authorList>
    </citation>
    <scope>NUCLEOTIDE SEQUENCE [LARGE SCALE GENOMIC DNA]</scope>
    <source>
        <strain evidence="19">DSM 16995</strain>
    </source>
</reference>
<gene>
    <name evidence="14" type="primary">murC</name>
    <name evidence="18" type="ORF">SAMN05660337_0057</name>
</gene>
<dbReference type="GO" id="GO:0005524">
    <property type="term" value="F:ATP binding"/>
    <property type="evidence" value="ECO:0007669"/>
    <property type="project" value="UniProtKB-UniRule"/>
</dbReference>
<dbReference type="AlphaFoldDB" id="A0A1G9AWG9"/>
<dbReference type="EC" id="6.3.2.8" evidence="3 14"/>
<evidence type="ECO:0000259" key="16">
    <source>
        <dbReference type="Pfam" id="PF02875"/>
    </source>
</evidence>
<evidence type="ECO:0000256" key="14">
    <source>
        <dbReference type="HAMAP-Rule" id="MF_00046"/>
    </source>
</evidence>
<keyword evidence="7 14" id="KW-0547">Nucleotide-binding</keyword>
<dbReference type="SUPFAM" id="SSF51984">
    <property type="entry name" value="MurCD N-terminal domain"/>
    <property type="match status" value="1"/>
</dbReference>
<evidence type="ECO:0000256" key="12">
    <source>
        <dbReference type="ARBA" id="ARBA00023316"/>
    </source>
</evidence>
<evidence type="ECO:0000256" key="5">
    <source>
        <dbReference type="ARBA" id="ARBA00022598"/>
    </source>
</evidence>
<evidence type="ECO:0000256" key="4">
    <source>
        <dbReference type="ARBA" id="ARBA00022490"/>
    </source>
</evidence>
<keyword evidence="5 14" id="KW-0436">Ligase</keyword>
<comment type="similarity">
    <text evidence="14">Belongs to the MurCDEF family.</text>
</comment>
<dbReference type="Pfam" id="PF02875">
    <property type="entry name" value="Mur_ligase_C"/>
    <property type="match status" value="1"/>
</dbReference>
<feature type="domain" description="Mur ligase C-terminal" evidence="16">
    <location>
        <begin position="329"/>
        <end position="460"/>
    </location>
</feature>
<sequence>MIAAEGPNVPANMDTACPLMRSRVSTIHMIGIGGSGMSGIAEVLINMGFTITGSDLAAGDPVKRLLKMGAQVFIGHGAENVTDADVVVKSTAIADDNPELIKARELGIPIIPRAEMLAELMRLRSGIAVAGTHGKTTTTSLLATIFTEAGLDPTVIIGGKLNTFGSNARLGDGQFLIAEADESDGSFLCLSPIITVVTNVDMDHMDFYPDQEAIDTSFRTFMNAIPFYGMNVVCGDDPGVMRLLPSIKRPYITYGLGKQNRLRAEILSCEVRSLFKVFLDDELLGEVSLAQPGKHNVLNALGAIGVSLEAGLDKKAILQGLSNFMGVGRRFERKGECKGVLVVDDYGHHPAEIRATIETAKACYPTRRLVIAFQPHRFTRTQALFGDFCKTFELADELLLTEIYPASESPIPGVNGMSLAQGIRQVSSTKVRFYPDFEMMENELPNILKPGDIFITQGAGSIYRIGENFLKYLENESENDSASETAETITQL</sequence>
<name>A0A1G9AWG9_9BACT</name>
<keyword evidence="6 14" id="KW-0132">Cell division</keyword>
<evidence type="ECO:0000256" key="10">
    <source>
        <dbReference type="ARBA" id="ARBA00022984"/>
    </source>
</evidence>
<dbReference type="GO" id="GO:0071555">
    <property type="term" value="P:cell wall organization"/>
    <property type="evidence" value="ECO:0007669"/>
    <property type="project" value="UniProtKB-KW"/>
</dbReference>
<dbReference type="SUPFAM" id="SSF53244">
    <property type="entry name" value="MurD-like peptide ligases, peptide-binding domain"/>
    <property type="match status" value="1"/>
</dbReference>
<comment type="subcellular location">
    <subcellularLocation>
        <location evidence="1 14">Cytoplasm</location>
    </subcellularLocation>
</comment>
<evidence type="ECO:0000256" key="13">
    <source>
        <dbReference type="ARBA" id="ARBA00047833"/>
    </source>
</evidence>
<dbReference type="InterPro" id="IPR036615">
    <property type="entry name" value="Mur_ligase_C_dom_sf"/>
</dbReference>
<evidence type="ECO:0000259" key="17">
    <source>
        <dbReference type="Pfam" id="PF08245"/>
    </source>
</evidence>
<protein>
    <recommendedName>
        <fullName evidence="3 14">UDP-N-acetylmuramate--L-alanine ligase</fullName>
        <ecNumber evidence="3 14">6.3.2.8</ecNumber>
    </recommendedName>
    <alternativeName>
        <fullName evidence="14">UDP-N-acetylmuramoyl-L-alanine synthetase</fullName>
    </alternativeName>
</protein>
<keyword evidence="4 14" id="KW-0963">Cytoplasm</keyword>
<proteinExistence type="inferred from homology"/>
<dbReference type="PANTHER" id="PTHR43445:SF3">
    <property type="entry name" value="UDP-N-ACETYLMURAMATE--L-ALANINE LIGASE"/>
    <property type="match status" value="1"/>
</dbReference>
<evidence type="ECO:0000313" key="18">
    <source>
        <dbReference type="EMBL" id="SDK31709.1"/>
    </source>
</evidence>
<comment type="catalytic activity">
    <reaction evidence="13 14">
        <text>UDP-N-acetyl-alpha-D-muramate + L-alanine + ATP = UDP-N-acetyl-alpha-D-muramoyl-L-alanine + ADP + phosphate + H(+)</text>
        <dbReference type="Rhea" id="RHEA:23372"/>
        <dbReference type="ChEBI" id="CHEBI:15378"/>
        <dbReference type="ChEBI" id="CHEBI:30616"/>
        <dbReference type="ChEBI" id="CHEBI:43474"/>
        <dbReference type="ChEBI" id="CHEBI:57972"/>
        <dbReference type="ChEBI" id="CHEBI:70757"/>
        <dbReference type="ChEBI" id="CHEBI:83898"/>
        <dbReference type="ChEBI" id="CHEBI:456216"/>
        <dbReference type="EC" id="6.3.2.8"/>
    </reaction>
</comment>
<evidence type="ECO:0000256" key="1">
    <source>
        <dbReference type="ARBA" id="ARBA00004496"/>
    </source>
</evidence>
<dbReference type="EMBL" id="FNGA01000001">
    <property type="protein sequence ID" value="SDK31709.1"/>
    <property type="molecule type" value="Genomic_DNA"/>
</dbReference>
<dbReference type="HAMAP" id="MF_00046">
    <property type="entry name" value="MurC"/>
    <property type="match status" value="1"/>
</dbReference>
<evidence type="ECO:0000256" key="7">
    <source>
        <dbReference type="ARBA" id="ARBA00022741"/>
    </source>
</evidence>
<dbReference type="GO" id="GO:0005737">
    <property type="term" value="C:cytoplasm"/>
    <property type="evidence" value="ECO:0007669"/>
    <property type="project" value="UniProtKB-SubCell"/>
</dbReference>
<feature type="domain" description="Mur ligase N-terminal catalytic" evidence="15">
    <location>
        <begin position="26"/>
        <end position="123"/>
    </location>
</feature>
<accession>A0A1G9AWG9</accession>
<dbReference type="Pfam" id="PF08245">
    <property type="entry name" value="Mur_ligase_M"/>
    <property type="match status" value="1"/>
</dbReference>
<dbReference type="InterPro" id="IPR050061">
    <property type="entry name" value="MurCDEF_pg_biosynth"/>
</dbReference>
<keyword evidence="11 14" id="KW-0131">Cell cycle</keyword>
<evidence type="ECO:0000313" key="19">
    <source>
        <dbReference type="Proteomes" id="UP000199053"/>
    </source>
</evidence>
<keyword evidence="12 14" id="KW-0961">Cell wall biogenesis/degradation</keyword>
<feature type="domain" description="Mur ligase central" evidence="17">
    <location>
        <begin position="129"/>
        <end position="306"/>
    </location>
</feature>
<dbReference type="Gene3D" id="3.90.190.20">
    <property type="entry name" value="Mur ligase, C-terminal domain"/>
    <property type="match status" value="1"/>
</dbReference>
<evidence type="ECO:0000256" key="2">
    <source>
        <dbReference type="ARBA" id="ARBA00004752"/>
    </source>
</evidence>
<dbReference type="InterPro" id="IPR000713">
    <property type="entry name" value="Mur_ligase_N"/>
</dbReference>
<dbReference type="Gene3D" id="3.40.50.720">
    <property type="entry name" value="NAD(P)-binding Rossmann-like Domain"/>
    <property type="match status" value="1"/>
</dbReference>
<dbReference type="NCBIfam" id="TIGR01082">
    <property type="entry name" value="murC"/>
    <property type="match status" value="1"/>
</dbReference>